<gene>
    <name evidence="1" type="primary">127</name>
    <name evidence="1" type="ORF">PBI_121Q_127</name>
</gene>
<proteinExistence type="predicted"/>
<dbReference type="KEGG" id="vg:22111167"/>
<name>A0A097EX88_9CAUD</name>
<evidence type="ECO:0000313" key="1">
    <source>
        <dbReference type="EMBL" id="AIT14021.1"/>
    </source>
</evidence>
<accession>A0A097EX88</accession>
<dbReference type="Proteomes" id="UP000029889">
    <property type="component" value="Segment"/>
</dbReference>
<reference evidence="1 2" key="1">
    <citation type="submission" date="2014-09" db="EMBL/GenBank/DDBJ databases">
        <authorList>
            <person name="Lapin J.S."/>
            <person name="Pope W.H."/>
            <person name="Hua J."/>
            <person name="Ford M.E."/>
            <person name="Conway J.F."/>
            <person name="Hatfull G.F."/>
            <person name="Hendrix R.W."/>
        </authorList>
    </citation>
    <scope>NUCLEOTIDE SEQUENCE [LARGE SCALE GENOMIC DNA]</scope>
</reference>
<protein>
    <submittedName>
        <fullName evidence="1">Uncharacterized protein</fullName>
    </submittedName>
</protein>
<organism evidence="1 2">
    <name type="scientific">Escherichia phage 121Q</name>
    <dbReference type="NCBI Taxonomy" id="1555202"/>
    <lineage>
        <taxon>Viruses</taxon>
        <taxon>Duplodnaviria</taxon>
        <taxon>Heunggongvirae</taxon>
        <taxon>Uroviricota</taxon>
        <taxon>Caudoviricetes</taxon>
        <taxon>Asteriusvirus</taxon>
        <taxon>Asteriusvirus av121Q</taxon>
    </lineage>
</organism>
<dbReference type="EMBL" id="KM507819">
    <property type="protein sequence ID" value="AIT14021.1"/>
    <property type="molecule type" value="Genomic_DNA"/>
</dbReference>
<keyword evidence="2" id="KW-1185">Reference proteome</keyword>
<dbReference type="GeneID" id="22111167"/>
<sequence length="54" mass="6856">MTHEEWMKRQKLKWNPYYLPLDSRMWDVIRIKCMYKAYLSTELDEEVLMHIVHR</sequence>
<dbReference type="RefSeq" id="YP_009101718.1">
    <property type="nucleotide sequence ID" value="NC_025447.1"/>
</dbReference>
<evidence type="ECO:0000313" key="2">
    <source>
        <dbReference type="Proteomes" id="UP000029889"/>
    </source>
</evidence>